<protein>
    <submittedName>
        <fullName evidence="1">Uncharacterized protein</fullName>
    </submittedName>
</protein>
<evidence type="ECO:0000313" key="2">
    <source>
        <dbReference type="Proteomes" id="UP000004810"/>
    </source>
</evidence>
<dbReference type="AlphaFoldDB" id="J9A9K9"/>
<organism evidence="1 2">
    <name type="scientific">Wuchereria bancrofti</name>
    <dbReference type="NCBI Taxonomy" id="6293"/>
    <lineage>
        <taxon>Eukaryota</taxon>
        <taxon>Metazoa</taxon>
        <taxon>Ecdysozoa</taxon>
        <taxon>Nematoda</taxon>
        <taxon>Chromadorea</taxon>
        <taxon>Rhabditida</taxon>
        <taxon>Spirurina</taxon>
        <taxon>Spiruromorpha</taxon>
        <taxon>Filarioidea</taxon>
        <taxon>Onchocercidae</taxon>
        <taxon>Wuchereria</taxon>
    </lineage>
</organism>
<sequence>MSAADNSEVVGEGGMQLMKHSNPDAALVLLFGWAGCSDRYLAKYSKFYEKKKLMSAADNSEVVGEGGMQLMKHSNPDAALVLLFGWAGCSDRYLAKIFQIL</sequence>
<dbReference type="InterPro" id="IPR008547">
    <property type="entry name" value="DUF829_TMEM53"/>
</dbReference>
<dbReference type="Proteomes" id="UP000004810">
    <property type="component" value="Unassembled WGS sequence"/>
</dbReference>
<dbReference type="Pfam" id="PF05705">
    <property type="entry name" value="DUF829"/>
    <property type="match status" value="1"/>
</dbReference>
<dbReference type="EMBL" id="ADBV01021138">
    <property type="protein sequence ID" value="EJW70625.1"/>
    <property type="molecule type" value="Genomic_DNA"/>
</dbReference>
<comment type="caution">
    <text evidence="1">The sequence shown here is derived from an EMBL/GenBank/DDBJ whole genome shotgun (WGS) entry which is preliminary data.</text>
</comment>
<name>J9A9K9_WUCBA</name>
<gene>
    <name evidence="1" type="ORF">WUBG_18468</name>
</gene>
<accession>J9A9K9</accession>
<evidence type="ECO:0000313" key="1">
    <source>
        <dbReference type="EMBL" id="EJW70625.1"/>
    </source>
</evidence>
<proteinExistence type="predicted"/>
<reference evidence="2" key="1">
    <citation type="submission" date="2012-08" db="EMBL/GenBank/DDBJ databases">
        <title>The Genome Sequence of Wuchereria bancrofti.</title>
        <authorList>
            <person name="Nutman T.B."/>
            <person name="Fink D.L."/>
            <person name="Russ C."/>
            <person name="Young S."/>
            <person name="Zeng Q."/>
            <person name="Koehrsen M."/>
            <person name="Alvarado L."/>
            <person name="Berlin A."/>
            <person name="Chapman S.B."/>
            <person name="Chen Z."/>
            <person name="Freedman E."/>
            <person name="Gellesch M."/>
            <person name="Goldberg J."/>
            <person name="Griggs A."/>
            <person name="Gujja S."/>
            <person name="Heilman E.R."/>
            <person name="Heiman D."/>
            <person name="Hepburn T."/>
            <person name="Howarth C."/>
            <person name="Jen D."/>
            <person name="Larson L."/>
            <person name="Lewis B."/>
            <person name="Mehta T."/>
            <person name="Park D."/>
            <person name="Pearson M."/>
            <person name="Roberts A."/>
            <person name="Saif S."/>
            <person name="Shea T."/>
            <person name="Shenoy N."/>
            <person name="Sisk P."/>
            <person name="Stolte C."/>
            <person name="Sykes S."/>
            <person name="Walk T."/>
            <person name="White J."/>
            <person name="Yandava C."/>
            <person name="Haas B."/>
            <person name="Henn M.R."/>
            <person name="Nusbaum C."/>
            <person name="Birren B."/>
        </authorList>
    </citation>
    <scope>NUCLEOTIDE SEQUENCE [LARGE SCALE GENOMIC DNA]</scope>
    <source>
        <strain evidence="2">NA</strain>
    </source>
</reference>